<organism evidence="1 2">
    <name type="scientific">Adiantum capillus-veneris</name>
    <name type="common">Maidenhair fern</name>
    <dbReference type="NCBI Taxonomy" id="13818"/>
    <lineage>
        <taxon>Eukaryota</taxon>
        <taxon>Viridiplantae</taxon>
        <taxon>Streptophyta</taxon>
        <taxon>Embryophyta</taxon>
        <taxon>Tracheophyta</taxon>
        <taxon>Polypodiopsida</taxon>
        <taxon>Polypodiidae</taxon>
        <taxon>Polypodiales</taxon>
        <taxon>Pteridineae</taxon>
        <taxon>Pteridaceae</taxon>
        <taxon>Vittarioideae</taxon>
        <taxon>Adiantum</taxon>
    </lineage>
</organism>
<proteinExistence type="predicted"/>
<comment type="caution">
    <text evidence="1">The sequence shown here is derived from an EMBL/GenBank/DDBJ whole genome shotgun (WGS) entry which is preliminary data.</text>
</comment>
<name>A0A9D4UTB3_ADICA</name>
<dbReference type="EMBL" id="JABFUD020000011">
    <property type="protein sequence ID" value="KAI5073122.1"/>
    <property type="molecule type" value="Genomic_DNA"/>
</dbReference>
<feature type="non-terminal residue" evidence="1">
    <location>
        <position position="1"/>
    </location>
</feature>
<protein>
    <submittedName>
        <fullName evidence="1">Uncharacterized protein</fullName>
    </submittedName>
</protein>
<gene>
    <name evidence="1" type="ORF">GOP47_0011135</name>
</gene>
<evidence type="ECO:0000313" key="1">
    <source>
        <dbReference type="EMBL" id="KAI5073122.1"/>
    </source>
</evidence>
<dbReference type="AlphaFoldDB" id="A0A9D4UTB3"/>
<accession>A0A9D4UTB3</accession>
<sequence length="85" mass="9076">ENGYLPLVLSHPPTLVEEVLYGVGFTHSSEHIDDEMQPLEGVGFVAGDKSVIAGTRFDDIVLIEDVCDGSSVSNLDVSDGYVVPI</sequence>
<evidence type="ECO:0000313" key="2">
    <source>
        <dbReference type="Proteomes" id="UP000886520"/>
    </source>
</evidence>
<dbReference type="Proteomes" id="UP000886520">
    <property type="component" value="Chromosome 11"/>
</dbReference>
<keyword evidence="2" id="KW-1185">Reference proteome</keyword>
<reference evidence="1" key="1">
    <citation type="submission" date="2021-01" db="EMBL/GenBank/DDBJ databases">
        <title>Adiantum capillus-veneris genome.</title>
        <authorList>
            <person name="Fang Y."/>
            <person name="Liao Q."/>
        </authorList>
    </citation>
    <scope>NUCLEOTIDE SEQUENCE</scope>
    <source>
        <strain evidence="1">H3</strain>
        <tissue evidence="1">Leaf</tissue>
    </source>
</reference>